<name>A0A380FPQ7_STAGA</name>
<protein>
    <submittedName>
        <fullName evidence="2">Putative biofilm-associated protein</fullName>
    </submittedName>
</protein>
<reference evidence="2 3" key="1">
    <citation type="submission" date="2018-06" db="EMBL/GenBank/DDBJ databases">
        <authorList>
            <consortium name="Pathogen Informatics"/>
            <person name="Doyle S."/>
        </authorList>
    </citation>
    <scope>NUCLEOTIDE SEQUENCE [LARGE SCALE GENOMIC DNA]</scope>
    <source>
        <strain evidence="2 3">NCTC12195</strain>
    </source>
</reference>
<sequence length="148" mass="15985">MQQISQAMLRKPTRLTVVDNTPPSIPTVNDLTSEDTMITGTGEVGSTVSVKLPDGTVLKKLVDNKGQYTIELPNKVKFKGGESLQVIATDKADNQTAALEIIVEDTTPPVMPKIDSFTTESKQLTGITEPDAVVNVQLPTSEKIIYKS</sequence>
<dbReference type="InterPro" id="IPR041498">
    <property type="entry name" value="Big_6"/>
</dbReference>
<dbReference type="Gene3D" id="2.60.40.10">
    <property type="entry name" value="Immunoglobulins"/>
    <property type="match status" value="1"/>
</dbReference>
<gene>
    <name evidence="2" type="ORF">NCTC12195_04836</name>
</gene>
<organism evidence="2 3">
    <name type="scientific">Staphylococcus gallinarum</name>
    <dbReference type="NCBI Taxonomy" id="1293"/>
    <lineage>
        <taxon>Bacteria</taxon>
        <taxon>Bacillati</taxon>
        <taxon>Bacillota</taxon>
        <taxon>Bacilli</taxon>
        <taxon>Bacillales</taxon>
        <taxon>Staphylococcaceae</taxon>
        <taxon>Staphylococcus</taxon>
    </lineage>
</organism>
<evidence type="ECO:0000313" key="3">
    <source>
        <dbReference type="Proteomes" id="UP000255277"/>
    </source>
</evidence>
<evidence type="ECO:0000259" key="1">
    <source>
        <dbReference type="Pfam" id="PF17936"/>
    </source>
</evidence>
<dbReference type="InterPro" id="IPR013783">
    <property type="entry name" value="Ig-like_fold"/>
</dbReference>
<dbReference type="Pfam" id="PF17936">
    <property type="entry name" value="Big_6"/>
    <property type="match status" value="1"/>
</dbReference>
<dbReference type="AlphaFoldDB" id="A0A380FPQ7"/>
<feature type="domain" description="Bacterial Ig" evidence="1">
    <location>
        <begin position="23"/>
        <end position="105"/>
    </location>
</feature>
<dbReference type="Proteomes" id="UP000255277">
    <property type="component" value="Unassembled WGS sequence"/>
</dbReference>
<evidence type="ECO:0000313" key="2">
    <source>
        <dbReference type="EMBL" id="SUM35306.1"/>
    </source>
</evidence>
<proteinExistence type="predicted"/>
<accession>A0A380FPQ7</accession>
<dbReference type="EMBL" id="UHDK01000001">
    <property type="protein sequence ID" value="SUM35306.1"/>
    <property type="molecule type" value="Genomic_DNA"/>
</dbReference>